<proteinExistence type="predicted"/>
<dbReference type="Proteomes" id="UP000324781">
    <property type="component" value="Unassembled WGS sequence"/>
</dbReference>
<dbReference type="Gene3D" id="3.40.50.300">
    <property type="entry name" value="P-loop containing nucleotide triphosphate hydrolases"/>
    <property type="match status" value="1"/>
</dbReference>
<evidence type="ECO:0000259" key="1">
    <source>
        <dbReference type="Pfam" id="PF01695"/>
    </source>
</evidence>
<dbReference type="SUPFAM" id="SSF52540">
    <property type="entry name" value="P-loop containing nucleoside triphosphate hydrolases"/>
    <property type="match status" value="1"/>
</dbReference>
<dbReference type="EMBL" id="FQZP01000040">
    <property type="protein sequence ID" value="SHJ31184.1"/>
    <property type="molecule type" value="Genomic_DNA"/>
</dbReference>
<dbReference type="GO" id="GO:0005524">
    <property type="term" value="F:ATP binding"/>
    <property type="evidence" value="ECO:0007669"/>
    <property type="project" value="InterPro"/>
</dbReference>
<keyword evidence="3" id="KW-1185">Reference proteome</keyword>
<evidence type="ECO:0000313" key="3">
    <source>
        <dbReference type="Proteomes" id="UP000324781"/>
    </source>
</evidence>
<gene>
    <name evidence="2" type="ORF">SAMN05444373_104010</name>
</gene>
<dbReference type="OrthoDB" id="9776217at2"/>
<dbReference type="Pfam" id="PF01695">
    <property type="entry name" value="IstB_IS21"/>
    <property type="match status" value="1"/>
</dbReference>
<dbReference type="PANTHER" id="PTHR30050">
    <property type="entry name" value="CHROMOSOMAL REPLICATION INITIATOR PROTEIN DNAA"/>
    <property type="match status" value="1"/>
</dbReference>
<dbReference type="InterPro" id="IPR027417">
    <property type="entry name" value="P-loop_NTPase"/>
</dbReference>
<reference evidence="2 3" key="1">
    <citation type="submission" date="2016-11" db="EMBL/GenBank/DDBJ databases">
        <authorList>
            <person name="Varghese N."/>
            <person name="Submissions S."/>
        </authorList>
    </citation>
    <scope>NUCLEOTIDE SEQUENCE [LARGE SCALE GENOMIC DNA]</scope>
    <source>
        <strain evidence="2 3">DSM 19027</strain>
    </source>
</reference>
<sequence>MVRINREIKAILESRRDRARADLDQRKAEVWSRIPELEALEQQITLEGIRHARMLIHSPDSAADAEALAERIAALKREKQNLLIQNGYPADYLEPRFTCGICRDTGLVTEEGSLETRPCACYRQLYLERLYQVSNILDDGRTGFGHFDVTLFSDKPDKQRYGSDISPREQILTIRDRCLSFVEHFADPGPANLYFYGSTGTGKTFMAKSTGLELIKRGYTVLYLSSPTLFDVMQRARFASDSEEMDATYRDLVETQLLILDDLGTEPASDARYAEFLTLLEARKARSSRYIARTIISTNLDLRQIYQTYNERIASRILGEFETFKFFGEDIRIMKRFA</sequence>
<dbReference type="PANTHER" id="PTHR30050:SF4">
    <property type="entry name" value="ATP-BINDING PROTEIN RV3427C IN INSERTION SEQUENCE-RELATED"/>
    <property type="match status" value="1"/>
</dbReference>
<dbReference type="RefSeq" id="WP_149679176.1">
    <property type="nucleotide sequence ID" value="NZ_FQZP01000040.1"/>
</dbReference>
<protein>
    <submittedName>
        <fullName evidence="2">DNA replication protein DnaC</fullName>
    </submittedName>
</protein>
<organism evidence="2 3">
    <name type="scientific">Thermoclostridium caenicola</name>
    <dbReference type="NCBI Taxonomy" id="659425"/>
    <lineage>
        <taxon>Bacteria</taxon>
        <taxon>Bacillati</taxon>
        <taxon>Bacillota</taxon>
        <taxon>Clostridia</taxon>
        <taxon>Eubacteriales</taxon>
        <taxon>Oscillospiraceae</taxon>
        <taxon>Thermoclostridium</taxon>
    </lineage>
</organism>
<feature type="domain" description="IstB-like ATP-binding" evidence="1">
    <location>
        <begin position="179"/>
        <end position="311"/>
    </location>
</feature>
<name>A0A1M6I9L2_9FIRM</name>
<dbReference type="NCBIfam" id="NF005304">
    <property type="entry name" value="PRK06835.1"/>
    <property type="match status" value="1"/>
</dbReference>
<dbReference type="GO" id="GO:0006260">
    <property type="term" value="P:DNA replication"/>
    <property type="evidence" value="ECO:0007669"/>
    <property type="project" value="TreeGrafter"/>
</dbReference>
<dbReference type="CDD" id="cd00009">
    <property type="entry name" value="AAA"/>
    <property type="match status" value="1"/>
</dbReference>
<accession>A0A1M6I9L2</accession>
<evidence type="ECO:0000313" key="2">
    <source>
        <dbReference type="EMBL" id="SHJ31184.1"/>
    </source>
</evidence>
<dbReference type="AlphaFoldDB" id="A0A1M6I9L2"/>
<dbReference type="InterPro" id="IPR002611">
    <property type="entry name" value="IstB_ATP-bd"/>
</dbReference>